<dbReference type="GO" id="GO:0004386">
    <property type="term" value="F:helicase activity"/>
    <property type="evidence" value="ECO:0007669"/>
    <property type="project" value="UniProtKB-KW"/>
</dbReference>
<dbReference type="PANTHER" id="PTHR47959">
    <property type="entry name" value="ATP-DEPENDENT RNA HELICASE RHLE-RELATED"/>
    <property type="match status" value="1"/>
</dbReference>
<evidence type="ECO:0000256" key="4">
    <source>
        <dbReference type="ARBA" id="ARBA00022840"/>
    </source>
</evidence>
<keyword evidence="2" id="KW-0378">Hydrolase</keyword>
<organism evidence="6 7">
    <name type="scientific">Autumnicola psychrophila</name>
    <dbReference type="NCBI Taxonomy" id="3075592"/>
    <lineage>
        <taxon>Bacteria</taxon>
        <taxon>Pseudomonadati</taxon>
        <taxon>Bacteroidota</taxon>
        <taxon>Flavobacteriia</taxon>
        <taxon>Flavobacteriales</taxon>
        <taxon>Flavobacteriaceae</taxon>
        <taxon>Autumnicola</taxon>
    </lineage>
</organism>
<dbReference type="InterPro" id="IPR011545">
    <property type="entry name" value="DEAD/DEAH_box_helicase_dom"/>
</dbReference>
<evidence type="ECO:0000256" key="2">
    <source>
        <dbReference type="ARBA" id="ARBA00022801"/>
    </source>
</evidence>
<dbReference type="SMART" id="SM00487">
    <property type="entry name" value="DEXDc"/>
    <property type="match status" value="1"/>
</dbReference>
<evidence type="ECO:0000313" key="6">
    <source>
        <dbReference type="EMBL" id="MDT0685226.1"/>
    </source>
</evidence>
<feature type="domain" description="Helicase ATP-binding" evidence="5">
    <location>
        <begin position="30"/>
        <end position="201"/>
    </location>
</feature>
<keyword evidence="3 6" id="KW-0347">Helicase</keyword>
<comment type="caution">
    <text evidence="6">The sequence shown here is derived from an EMBL/GenBank/DDBJ whole genome shotgun (WGS) entry which is preliminary data.</text>
</comment>
<dbReference type="InterPro" id="IPR027417">
    <property type="entry name" value="P-loop_NTPase"/>
</dbReference>
<dbReference type="Gene3D" id="3.40.50.300">
    <property type="entry name" value="P-loop containing nucleotide triphosphate hydrolases"/>
    <property type="match status" value="1"/>
</dbReference>
<proteinExistence type="predicted"/>
<dbReference type="Pfam" id="PF00270">
    <property type="entry name" value="DEAD"/>
    <property type="match status" value="1"/>
</dbReference>
<dbReference type="PROSITE" id="PS51192">
    <property type="entry name" value="HELICASE_ATP_BIND_1"/>
    <property type="match status" value="1"/>
</dbReference>
<sequence>MSFKKLNTPLKEALDRLGYESLLPFQKKLIPKIKSGKNLFAIAPEGNGKSTAIVISTLQILESKAFEDAPRALIFVKDKQAALELEEKFNEFTRYMDVRVFSAYDEPDIEQQKVSIYEGVDVVIATPNKLFKLFKITGINVSQLKLFIVEDAEFLLNSRDFNDLIRVPAHITKCQYLVFASEFNSKIERLKDSFMSHSEVVRAEK</sequence>
<name>A0ABU3DND7_9FLAO</name>
<keyword evidence="7" id="KW-1185">Reference proteome</keyword>
<keyword evidence="4" id="KW-0067">ATP-binding</keyword>
<keyword evidence="1" id="KW-0547">Nucleotide-binding</keyword>
<evidence type="ECO:0000256" key="1">
    <source>
        <dbReference type="ARBA" id="ARBA00022741"/>
    </source>
</evidence>
<gene>
    <name evidence="6" type="ORF">RM541_02555</name>
</gene>
<evidence type="ECO:0000313" key="7">
    <source>
        <dbReference type="Proteomes" id="UP001253848"/>
    </source>
</evidence>
<dbReference type="SUPFAM" id="SSF52540">
    <property type="entry name" value="P-loop containing nucleoside triphosphate hydrolases"/>
    <property type="match status" value="1"/>
</dbReference>
<dbReference type="InterPro" id="IPR050079">
    <property type="entry name" value="DEAD_box_RNA_helicase"/>
</dbReference>
<dbReference type="InterPro" id="IPR014001">
    <property type="entry name" value="Helicase_ATP-bd"/>
</dbReference>
<evidence type="ECO:0000256" key="3">
    <source>
        <dbReference type="ARBA" id="ARBA00022806"/>
    </source>
</evidence>
<dbReference type="EMBL" id="JAVRHN010000002">
    <property type="protein sequence ID" value="MDT0685226.1"/>
    <property type="molecule type" value="Genomic_DNA"/>
</dbReference>
<dbReference type="Proteomes" id="UP001253848">
    <property type="component" value="Unassembled WGS sequence"/>
</dbReference>
<accession>A0ABU3DND7</accession>
<dbReference type="PANTHER" id="PTHR47959:SF1">
    <property type="entry name" value="ATP-DEPENDENT RNA HELICASE DBPA"/>
    <property type="match status" value="1"/>
</dbReference>
<protein>
    <submittedName>
        <fullName evidence="6">DEAD/DEAH box helicase</fullName>
    </submittedName>
</protein>
<reference evidence="6 7" key="1">
    <citation type="submission" date="2023-09" db="EMBL/GenBank/DDBJ databases">
        <authorList>
            <person name="Rey-Velasco X."/>
        </authorList>
    </citation>
    <scope>NUCLEOTIDE SEQUENCE [LARGE SCALE GENOMIC DNA]</scope>
    <source>
        <strain evidence="6 7">F225</strain>
    </source>
</reference>
<dbReference type="RefSeq" id="WP_311498662.1">
    <property type="nucleotide sequence ID" value="NZ_JAVRHN010000002.1"/>
</dbReference>
<evidence type="ECO:0000259" key="5">
    <source>
        <dbReference type="PROSITE" id="PS51192"/>
    </source>
</evidence>